<dbReference type="NCBIfam" id="NF007146">
    <property type="entry name" value="PRK09585.2-6"/>
    <property type="match status" value="1"/>
</dbReference>
<evidence type="ECO:0000313" key="3">
    <source>
        <dbReference type="EMBL" id="SEG55348.1"/>
    </source>
</evidence>
<keyword evidence="4" id="KW-1185">Reference proteome</keyword>
<dbReference type="InterPro" id="IPR043129">
    <property type="entry name" value="ATPase_NBD"/>
</dbReference>
<dbReference type="RefSeq" id="WP_235032122.1">
    <property type="nucleotide sequence ID" value="NZ_FNVU01000006.1"/>
</dbReference>
<feature type="binding site" evidence="1">
    <location>
        <begin position="9"/>
        <end position="16"/>
    </location>
    <ligand>
        <name>ATP</name>
        <dbReference type="ChEBI" id="CHEBI:30616"/>
    </ligand>
</feature>
<keyword evidence="1" id="KW-0119">Carbohydrate metabolism</keyword>
<comment type="function">
    <text evidence="1">Catalyzes the specific phosphorylation of 1,6-anhydro-N-acetylmuramic acid (anhMurNAc) with the simultaneous cleavage of the 1,6-anhydro ring, generating MurNAc-6-P. Is required for the utilization of anhMurNAc either imported from the medium or derived from its own cell wall murein, and thus plays a role in cell wall recycling.</text>
</comment>
<keyword evidence="1" id="KW-0547">Nucleotide-binding</keyword>
<dbReference type="InterPro" id="IPR005338">
    <property type="entry name" value="Anhydro_N_Ac-Mur_kinase"/>
</dbReference>
<dbReference type="GO" id="GO:0016301">
    <property type="term" value="F:kinase activity"/>
    <property type="evidence" value="ECO:0007669"/>
    <property type="project" value="UniProtKB-KW"/>
</dbReference>
<evidence type="ECO:0000313" key="4">
    <source>
        <dbReference type="Proteomes" id="UP000236754"/>
    </source>
</evidence>
<dbReference type="Proteomes" id="UP000236754">
    <property type="component" value="Unassembled WGS sequence"/>
</dbReference>
<gene>
    <name evidence="1" type="primary">anmK</name>
    <name evidence="3" type="ORF">SAMN05216223_106195</name>
</gene>
<dbReference type="EC" id="2.7.1.170" evidence="1"/>
<dbReference type="UniPathway" id="UPA00544"/>
<dbReference type="HAMAP" id="MF_01270">
    <property type="entry name" value="AnhMurNAc_kinase"/>
    <property type="match status" value="1"/>
</dbReference>
<dbReference type="PANTHER" id="PTHR30605:SF0">
    <property type="entry name" value="ANHYDRO-N-ACETYLMURAMIC ACID KINASE"/>
    <property type="match status" value="1"/>
</dbReference>
<sequence length="397" mass="40921">MIVVGLMSGTSMDGLDVAVGEFGLAEGVLTLRLLGAEEYAWPPETRERLLGLLPPAEVGLAEVCALDTLVGQASADAAVRAIERFAGGRADLVASHGQTVYHWVTDGRARGTLQLGQPAWITEATGLPVVSDIRARDIAAGGQGAPLASTLDALWLAGDGPGGGAPARRAALNLGGIANVTVVGGPAEPVTAFDTGPANCLLDAAAHRLTGGRAGSDIDGRMARAGTVRGDLLARLLEEPYYLLPAPKSTGRELFRADYVESRCAGLPAVTDQDLMATLTELSAVTVADACRPYGLAEVVASGGGVRNPALMEALRARLHPVPLVISDDRGLPAGEKEAYLMALLGFLSWYGIPGVVPGATGSATPRVLGRITPGDAPLRLPEPAPRPRRLDILPPA</sequence>
<reference evidence="3 4" key="1">
    <citation type="submission" date="2016-10" db="EMBL/GenBank/DDBJ databases">
        <authorList>
            <person name="de Groot N.N."/>
        </authorList>
    </citation>
    <scope>NUCLEOTIDE SEQUENCE [LARGE SCALE GENOMIC DNA]</scope>
    <source>
        <strain evidence="3 4">CGMCC 4.2023</strain>
    </source>
</reference>
<comment type="pathway">
    <text evidence="1">Amino-sugar metabolism; 1,6-anhydro-N-acetylmuramate degradation.</text>
</comment>
<protein>
    <recommendedName>
        <fullName evidence="1">Anhydro-N-acetylmuramic acid kinase</fullName>
        <ecNumber evidence="1">2.7.1.170</ecNumber>
    </recommendedName>
    <alternativeName>
        <fullName evidence="1">AnhMurNAc kinase</fullName>
    </alternativeName>
</protein>
<dbReference type="Gene3D" id="3.30.420.40">
    <property type="match status" value="2"/>
</dbReference>
<evidence type="ECO:0000256" key="1">
    <source>
        <dbReference type="HAMAP-Rule" id="MF_01270"/>
    </source>
</evidence>
<dbReference type="AlphaFoldDB" id="A0A1H6B3E9"/>
<dbReference type="GO" id="GO:0006040">
    <property type="term" value="P:amino sugar metabolic process"/>
    <property type="evidence" value="ECO:0007669"/>
    <property type="project" value="InterPro"/>
</dbReference>
<dbReference type="UniPathway" id="UPA00343"/>
<dbReference type="SUPFAM" id="SSF53067">
    <property type="entry name" value="Actin-like ATPase domain"/>
    <property type="match status" value="1"/>
</dbReference>
<organism evidence="3 4">
    <name type="scientific">Actinacidiphila yanglinensis</name>
    <dbReference type="NCBI Taxonomy" id="310779"/>
    <lineage>
        <taxon>Bacteria</taxon>
        <taxon>Bacillati</taxon>
        <taxon>Actinomycetota</taxon>
        <taxon>Actinomycetes</taxon>
        <taxon>Kitasatosporales</taxon>
        <taxon>Streptomycetaceae</taxon>
        <taxon>Actinacidiphila</taxon>
    </lineage>
</organism>
<dbReference type="Pfam" id="PF03702">
    <property type="entry name" value="AnmK"/>
    <property type="match status" value="1"/>
</dbReference>
<dbReference type="GO" id="GO:0009254">
    <property type="term" value="P:peptidoglycan turnover"/>
    <property type="evidence" value="ECO:0007669"/>
    <property type="project" value="UniProtKB-UniRule"/>
</dbReference>
<proteinExistence type="inferred from homology"/>
<dbReference type="GO" id="GO:0005524">
    <property type="term" value="F:ATP binding"/>
    <property type="evidence" value="ECO:0007669"/>
    <property type="project" value="UniProtKB-UniRule"/>
</dbReference>
<comment type="catalytic activity">
    <reaction evidence="1">
        <text>1,6-anhydro-N-acetyl-beta-muramate + ATP + H2O = N-acetyl-D-muramate 6-phosphate + ADP + H(+)</text>
        <dbReference type="Rhea" id="RHEA:24952"/>
        <dbReference type="ChEBI" id="CHEBI:15377"/>
        <dbReference type="ChEBI" id="CHEBI:15378"/>
        <dbReference type="ChEBI" id="CHEBI:30616"/>
        <dbReference type="ChEBI" id="CHEBI:58690"/>
        <dbReference type="ChEBI" id="CHEBI:58722"/>
        <dbReference type="ChEBI" id="CHEBI:456216"/>
        <dbReference type="EC" id="2.7.1.170"/>
    </reaction>
</comment>
<dbReference type="PANTHER" id="PTHR30605">
    <property type="entry name" value="ANHYDRO-N-ACETYLMURAMIC ACID KINASE"/>
    <property type="match status" value="1"/>
</dbReference>
<keyword evidence="1 3" id="KW-0418">Kinase</keyword>
<dbReference type="GO" id="GO:0016773">
    <property type="term" value="F:phosphotransferase activity, alcohol group as acceptor"/>
    <property type="evidence" value="ECO:0007669"/>
    <property type="project" value="UniProtKB-UniRule"/>
</dbReference>
<evidence type="ECO:0000256" key="2">
    <source>
        <dbReference type="SAM" id="MobiDB-lite"/>
    </source>
</evidence>
<comment type="pathway">
    <text evidence="1">Cell wall biogenesis; peptidoglycan recycling.</text>
</comment>
<keyword evidence="1" id="KW-0808">Transferase</keyword>
<comment type="similarity">
    <text evidence="1">Belongs to the anhydro-N-acetylmuramic acid kinase family.</text>
</comment>
<feature type="region of interest" description="Disordered" evidence="2">
    <location>
        <begin position="375"/>
        <end position="397"/>
    </location>
</feature>
<keyword evidence="1" id="KW-0067">ATP-binding</keyword>
<dbReference type="GO" id="GO:0097175">
    <property type="term" value="P:1,6-anhydro-N-acetyl-beta-muramic acid catabolic process"/>
    <property type="evidence" value="ECO:0007669"/>
    <property type="project" value="UniProtKB-UniRule"/>
</dbReference>
<dbReference type="EMBL" id="FNVU01000006">
    <property type="protein sequence ID" value="SEG55348.1"/>
    <property type="molecule type" value="Genomic_DNA"/>
</dbReference>
<name>A0A1H6B3E9_9ACTN</name>
<accession>A0A1H6B3E9</accession>